<protein>
    <recommendedName>
        <fullName evidence="4 11">Lipid-A-disaccharide synthase</fullName>
        <ecNumber evidence="3 11">2.4.1.182</ecNumber>
    </recommendedName>
</protein>
<evidence type="ECO:0000313" key="13">
    <source>
        <dbReference type="Proteomes" id="UP000078529"/>
    </source>
</evidence>
<dbReference type="EMBL" id="LDQA01000001">
    <property type="protein sequence ID" value="KTR08520.1"/>
    <property type="molecule type" value="Genomic_DNA"/>
</dbReference>
<dbReference type="InterPro" id="IPR003835">
    <property type="entry name" value="Glyco_trans_19"/>
</dbReference>
<dbReference type="AlphaFoldDB" id="A0A147DBG6"/>
<dbReference type="GO" id="GO:0009245">
    <property type="term" value="P:lipid A biosynthetic process"/>
    <property type="evidence" value="ECO:0007669"/>
    <property type="project" value="UniProtKB-UniRule"/>
</dbReference>
<comment type="catalytic activity">
    <reaction evidence="10">
        <text>a lipid X + a UDP-2-N,3-O-bis[(3R)-3-hydroxyacyl]-alpha-D-glucosamine = a lipid A disaccharide + UDP + H(+)</text>
        <dbReference type="Rhea" id="RHEA:67828"/>
        <dbReference type="ChEBI" id="CHEBI:15378"/>
        <dbReference type="ChEBI" id="CHEBI:58223"/>
        <dbReference type="ChEBI" id="CHEBI:137748"/>
        <dbReference type="ChEBI" id="CHEBI:176338"/>
        <dbReference type="ChEBI" id="CHEBI:176343"/>
        <dbReference type="EC" id="2.4.1.182"/>
    </reaction>
</comment>
<comment type="similarity">
    <text evidence="2">Belongs to the LpxB family.</text>
</comment>
<evidence type="ECO:0000313" key="12">
    <source>
        <dbReference type="EMBL" id="KTR08520.1"/>
    </source>
</evidence>
<dbReference type="GO" id="GO:0008915">
    <property type="term" value="F:lipid-A-disaccharide synthase activity"/>
    <property type="evidence" value="ECO:0007669"/>
    <property type="project" value="UniProtKB-UniRule"/>
</dbReference>
<dbReference type="Pfam" id="PF02684">
    <property type="entry name" value="LpxB"/>
    <property type="match status" value="1"/>
</dbReference>
<evidence type="ECO:0000256" key="3">
    <source>
        <dbReference type="ARBA" id="ARBA00012687"/>
    </source>
</evidence>
<dbReference type="PANTHER" id="PTHR30372">
    <property type="entry name" value="LIPID-A-DISACCHARIDE SYNTHASE"/>
    <property type="match status" value="1"/>
</dbReference>
<evidence type="ECO:0000256" key="7">
    <source>
        <dbReference type="ARBA" id="ARBA00022676"/>
    </source>
</evidence>
<keyword evidence="5" id="KW-0444">Lipid biosynthesis</keyword>
<evidence type="ECO:0000256" key="6">
    <source>
        <dbReference type="ARBA" id="ARBA00022556"/>
    </source>
</evidence>
<dbReference type="GO" id="GO:0016020">
    <property type="term" value="C:membrane"/>
    <property type="evidence" value="ECO:0007669"/>
    <property type="project" value="GOC"/>
</dbReference>
<dbReference type="SUPFAM" id="SSF53756">
    <property type="entry name" value="UDP-Glycosyltransferase/glycogen phosphorylase"/>
    <property type="match status" value="1"/>
</dbReference>
<dbReference type="Proteomes" id="UP000078529">
    <property type="component" value="Unassembled WGS sequence"/>
</dbReference>
<keyword evidence="9" id="KW-0443">Lipid metabolism</keyword>
<gene>
    <name evidence="12" type="ORF">NS365_00830</name>
</gene>
<comment type="caution">
    <text evidence="12">The sequence shown here is derived from an EMBL/GenBank/DDBJ whole genome shotgun (WGS) entry which is preliminary data.</text>
</comment>
<keyword evidence="13" id="KW-1185">Reference proteome</keyword>
<name>A0A147DBG6_9HYPH</name>
<evidence type="ECO:0000256" key="11">
    <source>
        <dbReference type="NCBIfam" id="TIGR00215"/>
    </source>
</evidence>
<dbReference type="GO" id="GO:0005543">
    <property type="term" value="F:phospholipid binding"/>
    <property type="evidence" value="ECO:0007669"/>
    <property type="project" value="TreeGrafter"/>
</dbReference>
<evidence type="ECO:0000256" key="2">
    <source>
        <dbReference type="ARBA" id="ARBA00007868"/>
    </source>
</evidence>
<dbReference type="PATRIC" id="fig|401562.4.peg.165"/>
<evidence type="ECO:0000256" key="10">
    <source>
        <dbReference type="ARBA" id="ARBA00048975"/>
    </source>
</evidence>
<dbReference type="RefSeq" id="WP_058598374.1">
    <property type="nucleotide sequence ID" value="NZ_LDQA01000001.1"/>
</dbReference>
<accession>A0A147DBG6</accession>
<dbReference type="NCBIfam" id="TIGR00215">
    <property type="entry name" value="lpxB"/>
    <property type="match status" value="1"/>
</dbReference>
<proteinExistence type="inferred from homology"/>
<organism evidence="12 13">
    <name type="scientific">Aureimonas ureilytica</name>
    <dbReference type="NCBI Taxonomy" id="401562"/>
    <lineage>
        <taxon>Bacteria</taxon>
        <taxon>Pseudomonadati</taxon>
        <taxon>Pseudomonadota</taxon>
        <taxon>Alphaproteobacteria</taxon>
        <taxon>Hyphomicrobiales</taxon>
        <taxon>Aurantimonadaceae</taxon>
        <taxon>Aureimonas</taxon>
    </lineage>
</organism>
<evidence type="ECO:0000256" key="9">
    <source>
        <dbReference type="ARBA" id="ARBA00023098"/>
    </source>
</evidence>
<evidence type="ECO:0000256" key="4">
    <source>
        <dbReference type="ARBA" id="ARBA00020902"/>
    </source>
</evidence>
<keyword evidence="6" id="KW-0441">Lipid A biosynthesis</keyword>
<reference evidence="12 13" key="1">
    <citation type="journal article" date="2016" name="Front. Microbiol.">
        <title>Genomic Resource of Rice Seed Associated Bacteria.</title>
        <authorList>
            <person name="Midha S."/>
            <person name="Bansal K."/>
            <person name="Sharma S."/>
            <person name="Kumar N."/>
            <person name="Patil P.P."/>
            <person name="Chaudhry V."/>
            <person name="Patil P.B."/>
        </authorList>
    </citation>
    <scope>NUCLEOTIDE SEQUENCE [LARGE SCALE GENOMIC DNA]</scope>
    <source>
        <strain evidence="12 13">NS365</strain>
    </source>
</reference>
<comment type="function">
    <text evidence="1">Condensation of UDP-2,3-diacylglucosamine and 2,3-diacylglucosamine-1-phosphate to form lipid A disaccharide, a precursor of lipid A, a phosphorylated glycolipid that anchors the lipopolysaccharide to the outer membrane of the cell.</text>
</comment>
<keyword evidence="8" id="KW-0808">Transferase</keyword>
<dbReference type="EC" id="2.4.1.182" evidence="3 11"/>
<dbReference type="PANTHER" id="PTHR30372:SF4">
    <property type="entry name" value="LIPID-A-DISACCHARIDE SYNTHASE, MITOCHONDRIAL-RELATED"/>
    <property type="match status" value="1"/>
</dbReference>
<evidence type="ECO:0000256" key="8">
    <source>
        <dbReference type="ARBA" id="ARBA00022679"/>
    </source>
</evidence>
<sequence length="391" mass="43381">MKIAFVLGEESADRIGSEVARALRTQLGPSLQLVGLGGKALEKEGLESLFDVEELSIIGVGAILARLPRLLFRLRQTVEFLVAEKPDAIITIDSFTFTNRVALRVRQRWPEATIVNVVPPAIWAYKPGRAQALGQAVDHVASLFPFEPRYLAEHGGPPATYVGHPLLDHPGLDAILERERFSGMRPPSEPAHLLILPGSRRGEIHRLMDDFGRTYQLLHERMPGLRASLPVVPRVRNLIEQRLKTWPVRPELLEGNEAKWAAFGTADAALAASGTVSLELALAGVPMVLAYRLDPVSYLLRHLVTGWTAALPNFLAGHPLVPEHFHEFVRPEALARRLERLMKPTPERAAQLDGLRQIRELIRVEHPPAQTIADLIVREIETRKTGKKTGA</sequence>
<evidence type="ECO:0000256" key="5">
    <source>
        <dbReference type="ARBA" id="ARBA00022516"/>
    </source>
</evidence>
<evidence type="ECO:0000256" key="1">
    <source>
        <dbReference type="ARBA" id="ARBA00002056"/>
    </source>
</evidence>
<keyword evidence="7" id="KW-0328">Glycosyltransferase</keyword>